<name>A0A4S2MP93_9PEZI</name>
<dbReference type="InParanoid" id="A0A4S2MP93"/>
<feature type="region of interest" description="Disordered" evidence="1">
    <location>
        <begin position="1"/>
        <end position="24"/>
    </location>
</feature>
<protein>
    <submittedName>
        <fullName evidence="2">Uncharacterized protein</fullName>
    </submittedName>
</protein>
<proteinExistence type="predicted"/>
<keyword evidence="3" id="KW-1185">Reference proteome</keyword>
<organism evidence="2 3">
    <name type="scientific">Ascodesmis nigricans</name>
    <dbReference type="NCBI Taxonomy" id="341454"/>
    <lineage>
        <taxon>Eukaryota</taxon>
        <taxon>Fungi</taxon>
        <taxon>Dikarya</taxon>
        <taxon>Ascomycota</taxon>
        <taxon>Pezizomycotina</taxon>
        <taxon>Pezizomycetes</taxon>
        <taxon>Pezizales</taxon>
        <taxon>Ascodesmidaceae</taxon>
        <taxon>Ascodesmis</taxon>
    </lineage>
</organism>
<gene>
    <name evidence="2" type="ORF">EX30DRAFT_397446</name>
</gene>
<evidence type="ECO:0000313" key="2">
    <source>
        <dbReference type="EMBL" id="TGZ78923.1"/>
    </source>
</evidence>
<evidence type="ECO:0000313" key="3">
    <source>
        <dbReference type="Proteomes" id="UP000298138"/>
    </source>
</evidence>
<dbReference type="EMBL" id="ML220136">
    <property type="protein sequence ID" value="TGZ78923.1"/>
    <property type="molecule type" value="Genomic_DNA"/>
</dbReference>
<evidence type="ECO:0000256" key="1">
    <source>
        <dbReference type="SAM" id="MobiDB-lite"/>
    </source>
</evidence>
<feature type="region of interest" description="Disordered" evidence="1">
    <location>
        <begin position="154"/>
        <end position="173"/>
    </location>
</feature>
<sequence>MSSNPNPHFLIPPDSYWAPRPRRNPPVPAIIVSPPTPKPLSGLTVTASSFAPPPQAAGVSLISLGVQAARDQGVVYAPPPATSTLNAIATGFNGNGDYIGNNVSGGPGTLAIGSYAFGYGTAGAYPYNGYNALGDYGFVVPGSPPTAGGWWGPQTGNAPGGWGGWSANTNGRG</sequence>
<dbReference type="Proteomes" id="UP000298138">
    <property type="component" value="Unassembled WGS sequence"/>
</dbReference>
<dbReference type="AlphaFoldDB" id="A0A4S2MP93"/>
<reference evidence="2 3" key="1">
    <citation type="submission" date="2019-04" db="EMBL/GenBank/DDBJ databases">
        <title>Comparative genomics and transcriptomics to analyze fruiting body development in filamentous ascomycetes.</title>
        <authorList>
            <consortium name="DOE Joint Genome Institute"/>
            <person name="Lutkenhaus R."/>
            <person name="Traeger S."/>
            <person name="Breuer J."/>
            <person name="Kuo A."/>
            <person name="Lipzen A."/>
            <person name="Pangilinan J."/>
            <person name="Dilworth D."/>
            <person name="Sandor L."/>
            <person name="Poggeler S."/>
            <person name="Barry K."/>
            <person name="Grigoriev I.V."/>
            <person name="Nowrousian M."/>
        </authorList>
    </citation>
    <scope>NUCLEOTIDE SEQUENCE [LARGE SCALE GENOMIC DNA]</scope>
    <source>
        <strain evidence="2 3">CBS 389.68</strain>
    </source>
</reference>
<accession>A0A4S2MP93</accession>